<comment type="caution">
    <text evidence="1">The sequence shown here is derived from an EMBL/GenBank/DDBJ whole genome shotgun (WGS) entry which is preliminary data.</text>
</comment>
<keyword evidence="2" id="KW-1185">Reference proteome</keyword>
<protein>
    <recommendedName>
        <fullName evidence="3">Co-chaperone DjlA N-terminal domain-containing protein</fullName>
    </recommendedName>
</protein>
<evidence type="ECO:0000313" key="2">
    <source>
        <dbReference type="Proteomes" id="UP000730482"/>
    </source>
</evidence>
<dbReference type="Proteomes" id="UP000730482">
    <property type="component" value="Unassembled WGS sequence"/>
</dbReference>
<reference evidence="1 2" key="1">
    <citation type="submission" date="2020-02" db="EMBL/GenBank/DDBJ databases">
        <title>Acidophilic actinobacteria isolated from forest soil.</title>
        <authorList>
            <person name="Golinska P."/>
        </authorList>
    </citation>
    <scope>NUCLEOTIDE SEQUENCE [LARGE SCALE GENOMIC DNA]</scope>
    <source>
        <strain evidence="1 2">NL8</strain>
    </source>
</reference>
<evidence type="ECO:0008006" key="3">
    <source>
        <dbReference type="Google" id="ProtNLM"/>
    </source>
</evidence>
<proteinExistence type="predicted"/>
<name>A0ABS5KVF7_9ACTN</name>
<sequence>MSMAWYTFESALDGVPTASAGLDALLGPHAPEVLALLGAIGAGDAGPLLRRALAGGPSEREADLDAALRIIAEHADVEALALGTDVDVRYDEIMQALCVVALIGCELGDDAEIQRLRFLIASIAFEAHIAAVQGQVEQREVDKEVNAARRALARVMQVVVRDLKAQDKAQRKAARKR</sequence>
<organism evidence="1 2">
    <name type="scientific">Catenulispora pinistramenti</name>
    <dbReference type="NCBI Taxonomy" id="2705254"/>
    <lineage>
        <taxon>Bacteria</taxon>
        <taxon>Bacillati</taxon>
        <taxon>Actinomycetota</taxon>
        <taxon>Actinomycetes</taxon>
        <taxon>Catenulisporales</taxon>
        <taxon>Catenulisporaceae</taxon>
        <taxon>Catenulispora</taxon>
    </lineage>
</organism>
<dbReference type="EMBL" id="JAAFYZ010000089">
    <property type="protein sequence ID" value="MBS2550040.1"/>
    <property type="molecule type" value="Genomic_DNA"/>
</dbReference>
<accession>A0ABS5KVF7</accession>
<gene>
    <name evidence="1" type="ORF">KGQ19_24550</name>
</gene>
<evidence type="ECO:0000313" key="1">
    <source>
        <dbReference type="EMBL" id="MBS2550040.1"/>
    </source>
</evidence>
<dbReference type="RefSeq" id="WP_212012077.1">
    <property type="nucleotide sequence ID" value="NZ_JAAFYZ010000089.1"/>
</dbReference>